<feature type="region of interest" description="Disordered" evidence="1">
    <location>
        <begin position="1"/>
        <end position="66"/>
    </location>
</feature>
<protein>
    <submittedName>
        <fullName evidence="2">Uncharacterized protein</fullName>
    </submittedName>
</protein>
<dbReference type="Proteomes" id="UP001165065">
    <property type="component" value="Unassembled WGS sequence"/>
</dbReference>
<dbReference type="EMBL" id="BRYA01000292">
    <property type="protein sequence ID" value="GMI46316.1"/>
    <property type="molecule type" value="Genomic_DNA"/>
</dbReference>
<sequence length="183" mass="20479">MPPEVIDLCTASPNAESPSKKRRRIESPKRVSMDMASVQQRRFALQKRHQEETRELEERQAKETDQLEHDIEAEVESVKNASSKMGGLACVECGEVPADYFACKSCAGRVCKEHESHETKCYECGSVYCSPCRYELADLCGVCGDAGILHCCDTITVMPCGAITRGDCYSYHVKSCHCQKSRW</sequence>
<dbReference type="AlphaFoldDB" id="A0A9W7LE02"/>
<evidence type="ECO:0000256" key="1">
    <source>
        <dbReference type="SAM" id="MobiDB-lite"/>
    </source>
</evidence>
<comment type="caution">
    <text evidence="2">The sequence shown here is derived from an EMBL/GenBank/DDBJ whole genome shotgun (WGS) entry which is preliminary data.</text>
</comment>
<reference evidence="3" key="1">
    <citation type="journal article" date="2023" name="Commun. Biol.">
        <title>Genome analysis of Parmales, the sister group of diatoms, reveals the evolutionary specialization of diatoms from phago-mixotrophs to photoautotrophs.</title>
        <authorList>
            <person name="Ban H."/>
            <person name="Sato S."/>
            <person name="Yoshikawa S."/>
            <person name="Yamada K."/>
            <person name="Nakamura Y."/>
            <person name="Ichinomiya M."/>
            <person name="Sato N."/>
            <person name="Blanc-Mathieu R."/>
            <person name="Endo H."/>
            <person name="Kuwata A."/>
            <person name="Ogata H."/>
        </authorList>
    </citation>
    <scope>NUCLEOTIDE SEQUENCE [LARGE SCALE GENOMIC DNA]</scope>
</reference>
<evidence type="ECO:0000313" key="3">
    <source>
        <dbReference type="Proteomes" id="UP001165065"/>
    </source>
</evidence>
<keyword evidence="3" id="KW-1185">Reference proteome</keyword>
<gene>
    <name evidence="2" type="ORF">TrCOL_g2788</name>
</gene>
<proteinExistence type="predicted"/>
<evidence type="ECO:0000313" key="2">
    <source>
        <dbReference type="EMBL" id="GMI46316.1"/>
    </source>
</evidence>
<organism evidence="2 3">
    <name type="scientific">Triparma columacea</name>
    <dbReference type="NCBI Taxonomy" id="722753"/>
    <lineage>
        <taxon>Eukaryota</taxon>
        <taxon>Sar</taxon>
        <taxon>Stramenopiles</taxon>
        <taxon>Ochrophyta</taxon>
        <taxon>Bolidophyceae</taxon>
        <taxon>Parmales</taxon>
        <taxon>Triparmaceae</taxon>
        <taxon>Triparma</taxon>
    </lineage>
</organism>
<name>A0A9W7LE02_9STRA</name>
<accession>A0A9W7LE02</accession>
<feature type="compositionally biased region" description="Basic and acidic residues" evidence="1">
    <location>
        <begin position="48"/>
        <end position="66"/>
    </location>
</feature>